<evidence type="ECO:0000313" key="1">
    <source>
        <dbReference type="EMBL" id="TXG76606.1"/>
    </source>
</evidence>
<reference evidence="1 2" key="1">
    <citation type="submission" date="2018-09" db="EMBL/GenBank/DDBJ databases">
        <title>Metagenome Assembled Genomes from an Advanced Water Purification Facility.</title>
        <authorList>
            <person name="Stamps B.W."/>
            <person name="Spear J.R."/>
        </authorList>
    </citation>
    <scope>NUCLEOTIDE SEQUENCE [LARGE SCALE GENOMIC DNA]</scope>
    <source>
        <strain evidence="1">Bin_63_2</strain>
    </source>
</reference>
<protein>
    <submittedName>
        <fullName evidence="1">Uncharacterized protein</fullName>
    </submittedName>
</protein>
<name>A0A5C7J7U4_9BACT</name>
<dbReference type="EMBL" id="SSDS01000070">
    <property type="protein sequence ID" value="TXG76606.1"/>
    <property type="molecule type" value="Genomic_DNA"/>
</dbReference>
<accession>A0A5C7J7U4</accession>
<dbReference type="AlphaFoldDB" id="A0A5C7J7U4"/>
<evidence type="ECO:0000313" key="2">
    <source>
        <dbReference type="Proteomes" id="UP000321026"/>
    </source>
</evidence>
<comment type="caution">
    <text evidence="1">The sequence shown here is derived from an EMBL/GenBank/DDBJ whole genome shotgun (WGS) entry which is preliminary data.</text>
</comment>
<organism evidence="1 2">
    <name type="scientific">Candidatus Dojkabacteria bacterium</name>
    <dbReference type="NCBI Taxonomy" id="2099670"/>
    <lineage>
        <taxon>Bacteria</taxon>
        <taxon>Candidatus Dojkabacteria</taxon>
    </lineage>
</organism>
<sequence length="86" mass="10244">MNPQEIQNKENMTTLTERPEWVSVEEITKKQLAELLDIRNIETTQEDAWIAREVRARLLAVEKLSDFYSRYKFSSPKAKEEEVPFR</sequence>
<gene>
    <name evidence="1" type="ORF">E6Q11_04365</name>
</gene>
<proteinExistence type="predicted"/>
<dbReference type="Proteomes" id="UP000321026">
    <property type="component" value="Unassembled WGS sequence"/>
</dbReference>